<sequence>MPIMYAYEIMYGIGFSAMAITAGAQCCFICVMLILIIATIIPASIFSYTYTQPYIDFPTEPWEYNDWAVVSDSDQCAEVAKQILGRRGSIGDAAVSALACMAVLLPHRCGFGGSLVALHYDSSTRMVTALDGVGVVSTRANYTTFKENSTLAYYGRMAPLVPGAVAGMHAIHKKLGKINWPTLLEPAIALAQQNSPIGPRFAEALRRNEKRIESIHRRLFSKNKKVEYLRMNKGLHQLLFDMADKGWKAFYTGKHAIRLVNDLERDSGFITLEDLNHYEAHWMPAKAYNMKTGKTIHGVPVPGGGALLGPVLDLIDIREAKLRFEGRKTVPHTTAKNLHSFVEYLKFTYARKADLGDSLKSKTSLQHSFALEVQRAFYAGFNPKAALKDLAAYKPTGSIDYDDGGGAYLAVRDSEGNALSIVMSLNSE</sequence>
<protein>
    <submittedName>
        <fullName evidence="1">Uncharacterized protein</fullName>
    </submittedName>
</protein>
<evidence type="ECO:0000313" key="1">
    <source>
        <dbReference type="EMBL" id="KAH7960976.1"/>
    </source>
</evidence>
<accession>A0ACB8D9E0</accession>
<comment type="caution">
    <text evidence="1">The sequence shown here is derived from an EMBL/GenBank/DDBJ whole genome shotgun (WGS) entry which is preliminary data.</text>
</comment>
<dbReference type="Proteomes" id="UP000821865">
    <property type="component" value="Chromosome 3"/>
</dbReference>
<reference evidence="1" key="1">
    <citation type="submission" date="2020-05" db="EMBL/GenBank/DDBJ databases">
        <title>Large-scale comparative analyses of tick genomes elucidate their genetic diversity and vector capacities.</title>
        <authorList>
            <person name="Jia N."/>
            <person name="Wang J."/>
            <person name="Shi W."/>
            <person name="Du L."/>
            <person name="Sun Y."/>
            <person name="Zhan W."/>
            <person name="Jiang J."/>
            <person name="Wang Q."/>
            <person name="Zhang B."/>
            <person name="Ji P."/>
            <person name="Sakyi L.B."/>
            <person name="Cui X."/>
            <person name="Yuan T."/>
            <person name="Jiang B."/>
            <person name="Yang W."/>
            <person name="Lam T.T.-Y."/>
            <person name="Chang Q."/>
            <person name="Ding S."/>
            <person name="Wang X."/>
            <person name="Zhu J."/>
            <person name="Ruan X."/>
            <person name="Zhao L."/>
            <person name="Wei J."/>
            <person name="Que T."/>
            <person name="Du C."/>
            <person name="Cheng J."/>
            <person name="Dai P."/>
            <person name="Han X."/>
            <person name="Huang E."/>
            <person name="Gao Y."/>
            <person name="Liu J."/>
            <person name="Shao H."/>
            <person name="Ye R."/>
            <person name="Li L."/>
            <person name="Wei W."/>
            <person name="Wang X."/>
            <person name="Wang C."/>
            <person name="Yang T."/>
            <person name="Huo Q."/>
            <person name="Li W."/>
            <person name="Guo W."/>
            <person name="Chen H."/>
            <person name="Zhou L."/>
            <person name="Ni X."/>
            <person name="Tian J."/>
            <person name="Zhou Y."/>
            <person name="Sheng Y."/>
            <person name="Liu T."/>
            <person name="Pan Y."/>
            <person name="Xia L."/>
            <person name="Li J."/>
            <person name="Zhao F."/>
            <person name="Cao W."/>
        </authorList>
    </citation>
    <scope>NUCLEOTIDE SEQUENCE</scope>
    <source>
        <strain evidence="1">Dsil-2018</strain>
    </source>
</reference>
<gene>
    <name evidence="1" type="ORF">HPB49_025489</name>
</gene>
<organism evidence="1 2">
    <name type="scientific">Dermacentor silvarum</name>
    <name type="common">Tick</name>
    <dbReference type="NCBI Taxonomy" id="543639"/>
    <lineage>
        <taxon>Eukaryota</taxon>
        <taxon>Metazoa</taxon>
        <taxon>Ecdysozoa</taxon>
        <taxon>Arthropoda</taxon>
        <taxon>Chelicerata</taxon>
        <taxon>Arachnida</taxon>
        <taxon>Acari</taxon>
        <taxon>Parasitiformes</taxon>
        <taxon>Ixodida</taxon>
        <taxon>Ixodoidea</taxon>
        <taxon>Ixodidae</taxon>
        <taxon>Rhipicephalinae</taxon>
        <taxon>Dermacentor</taxon>
    </lineage>
</organism>
<proteinExistence type="predicted"/>
<dbReference type="EMBL" id="CM023472">
    <property type="protein sequence ID" value="KAH7960976.1"/>
    <property type="molecule type" value="Genomic_DNA"/>
</dbReference>
<name>A0ACB8D9E0_DERSI</name>
<evidence type="ECO:0000313" key="2">
    <source>
        <dbReference type="Proteomes" id="UP000821865"/>
    </source>
</evidence>
<keyword evidence="2" id="KW-1185">Reference proteome</keyword>